<evidence type="ECO:0000256" key="1">
    <source>
        <dbReference type="SAM" id="MobiDB-lite"/>
    </source>
</evidence>
<name>A0A4Y1MRT9_9PROT</name>
<dbReference type="AlphaFoldDB" id="A0A4Y1MRT9"/>
<gene>
    <name evidence="2" type="ORF">RADP37_04628</name>
</gene>
<feature type="region of interest" description="Disordered" evidence="1">
    <location>
        <begin position="1"/>
        <end position="75"/>
    </location>
</feature>
<geneLocation type="plasmid" evidence="2">
    <name>p1-AD2</name>
</geneLocation>
<protein>
    <submittedName>
        <fullName evidence="2">Uncharacterized protein</fullName>
    </submittedName>
</protein>
<keyword evidence="2" id="KW-0614">Plasmid</keyword>
<accession>A0A4Y1MRT9</accession>
<evidence type="ECO:0000313" key="2">
    <source>
        <dbReference type="EMBL" id="AWV20666.1"/>
    </source>
</evidence>
<proteinExistence type="predicted"/>
<sequence length="75" mass="7664">MSLAQGACHRVPEGENSLQPGETDDRGPRTSGSGATNLVAIPGTRGPASGQPSLPAKPGYRHAAHKIPPNQLIVS</sequence>
<reference evidence="2" key="1">
    <citation type="submission" date="2017-12" db="EMBL/GenBank/DDBJ databases">
        <authorList>
            <person name="Martens C."/>
            <person name="Dahlstrom E."/>
            <person name="Barbian K."/>
            <person name="Sykora L."/>
            <person name="Ricklefs S."/>
            <person name="Bruno D."/>
            <person name="Anzick I."/>
            <person name="Myles I."/>
            <person name="Datta S.K."/>
        </authorList>
    </citation>
    <scope>NUCLEOTIDE SEQUENCE</scope>
    <source>
        <strain evidence="2">AD2</strain>
        <plasmid evidence="2">p1-AD2</plasmid>
    </source>
</reference>
<organism evidence="2">
    <name type="scientific">Roseomonas mucosa</name>
    <dbReference type="NCBI Taxonomy" id="207340"/>
    <lineage>
        <taxon>Bacteria</taxon>
        <taxon>Pseudomonadati</taxon>
        <taxon>Pseudomonadota</taxon>
        <taxon>Alphaproteobacteria</taxon>
        <taxon>Acetobacterales</taxon>
        <taxon>Roseomonadaceae</taxon>
        <taxon>Roseomonas</taxon>
    </lineage>
</organism>
<dbReference type="EMBL" id="CP025188">
    <property type="protein sequence ID" value="AWV20666.1"/>
    <property type="molecule type" value="Genomic_DNA"/>
</dbReference>